<gene>
    <name evidence="1" type="ORF">PCOR1329_LOCUS78802</name>
</gene>
<accession>A0ABN9XQ58</accession>
<keyword evidence="2" id="KW-1185">Reference proteome</keyword>
<evidence type="ECO:0000313" key="1">
    <source>
        <dbReference type="EMBL" id="CAK0902076.1"/>
    </source>
</evidence>
<organism evidence="1 2">
    <name type="scientific">Prorocentrum cordatum</name>
    <dbReference type="NCBI Taxonomy" id="2364126"/>
    <lineage>
        <taxon>Eukaryota</taxon>
        <taxon>Sar</taxon>
        <taxon>Alveolata</taxon>
        <taxon>Dinophyceae</taxon>
        <taxon>Prorocentrales</taxon>
        <taxon>Prorocentraceae</taxon>
        <taxon>Prorocentrum</taxon>
    </lineage>
</organism>
<evidence type="ECO:0000313" key="2">
    <source>
        <dbReference type="Proteomes" id="UP001189429"/>
    </source>
</evidence>
<proteinExistence type="predicted"/>
<reference evidence="1" key="1">
    <citation type="submission" date="2023-10" db="EMBL/GenBank/DDBJ databases">
        <authorList>
            <person name="Chen Y."/>
            <person name="Shah S."/>
            <person name="Dougan E. K."/>
            <person name="Thang M."/>
            <person name="Chan C."/>
        </authorList>
    </citation>
    <scope>NUCLEOTIDE SEQUENCE [LARGE SCALE GENOMIC DNA]</scope>
</reference>
<sequence length="336" mass="37177">MAGLPVAPAQDSSIRWSSRSRLSVNLRAEAMARALILVPLLALAAAVTPEELESYFYSPSGLDLSRADAHSLAEKEASILTQCRVSITDLKALQTVLYSPSVLDYSKGDLQKQLLPLAEQHVSPDDLKTMYALLYSVSSLDLSRPVAKENTLALVKRFAEQSQVKELYGVLQKLVSKADAQKWTLVLAQDGCDPTALKNSYAASKDWTSASTSCLRANLNGEAKRYAKNGQAYSAAEFEQYYGDTYLDEWRAAPVEKRVANDGSAYTASQFRTFYTSSWEQKWSAASPATQQRIAADGKTYSIAEFLSYYKDEWQARWEEAPEVPCKECGSQQLVV</sequence>
<name>A0ABN9XQ58_9DINO</name>
<dbReference type="Proteomes" id="UP001189429">
    <property type="component" value="Unassembled WGS sequence"/>
</dbReference>
<protein>
    <submittedName>
        <fullName evidence="1">Uncharacterized protein</fullName>
    </submittedName>
</protein>
<dbReference type="EMBL" id="CAUYUJ010021018">
    <property type="protein sequence ID" value="CAK0902076.1"/>
    <property type="molecule type" value="Genomic_DNA"/>
</dbReference>
<comment type="caution">
    <text evidence="1">The sequence shown here is derived from an EMBL/GenBank/DDBJ whole genome shotgun (WGS) entry which is preliminary data.</text>
</comment>